<proteinExistence type="inferred from homology"/>
<keyword evidence="4" id="KW-0677">Repeat</keyword>
<gene>
    <name evidence="8" type="ORF">DMAD_12334</name>
</gene>
<dbReference type="Proteomes" id="UP001500889">
    <property type="component" value="Chromosome U"/>
</dbReference>
<evidence type="ECO:0000256" key="5">
    <source>
        <dbReference type="ARBA" id="ARBA00023242"/>
    </source>
</evidence>
<sequence>MSMRLNDEAMRQFTVAKIQEGTNVRKSSLDFSADGRCLLVCDPSALTVISSSRQSVLCQVHMHHYNPEVACFAQPANRVLHGSSKTNYSIFCQDLNTRSVVRKFCGHSKSAHILSTQPGNSNVFISAGRDDEVYMWDFRVSEHTYHLKKLLQPLCGYDPTGKTFATTSKSMRIDIHDVRMLGEKPSTKFEYNNNDAADWSQLQFSPDGKSLLLSTNCSRFFSVSPLSGCFHQAYSGHCNEQHLPLKAAFTPDSQFVLSVDDHGQVYVWRASSGKLAAQLKDRSVGPVRCLRFHPTATMFVTSNERVSFWMPKRNGVYDWVEEELKEAQPVVQSEAAPQPFPRPIMLPMPMTKRNQPQSFLSLNNLFSKRRRMGHSDDESGLEDGEIRGPVSYNCRYE</sequence>
<dbReference type="GO" id="GO:0016070">
    <property type="term" value="P:RNA metabolic process"/>
    <property type="evidence" value="ECO:0007669"/>
    <property type="project" value="UniProtKB-ARBA"/>
</dbReference>
<reference evidence="8 9" key="1">
    <citation type="submission" date="2024-02" db="EMBL/GenBank/DDBJ databases">
        <title>A chromosome-level genome assembly of Drosophila madeirensis, a fruit fly species endemic to Madeira island.</title>
        <authorList>
            <person name="Tomihara K."/>
            <person name="Llopart A."/>
            <person name="Yamamoto D."/>
        </authorList>
    </citation>
    <scope>NUCLEOTIDE SEQUENCE [LARGE SCALE GENOMIC DNA]</scope>
    <source>
        <strain evidence="8 9">RF1</strain>
    </source>
</reference>
<feature type="repeat" description="WD" evidence="6">
    <location>
        <begin position="104"/>
        <end position="146"/>
    </location>
</feature>
<dbReference type="InterPro" id="IPR001680">
    <property type="entry name" value="WD40_rpt"/>
</dbReference>
<dbReference type="SMART" id="SM00320">
    <property type="entry name" value="WD40"/>
    <property type="match status" value="4"/>
</dbReference>
<dbReference type="InterPro" id="IPR015943">
    <property type="entry name" value="WD40/YVTN_repeat-like_dom_sf"/>
</dbReference>
<dbReference type="InterPro" id="IPR037867">
    <property type="entry name" value="Swd2/WDR82"/>
</dbReference>
<dbReference type="PROSITE" id="PS50082">
    <property type="entry name" value="WD_REPEATS_2"/>
    <property type="match status" value="1"/>
</dbReference>
<dbReference type="EMBL" id="AP029264">
    <property type="protein sequence ID" value="BFF94803.1"/>
    <property type="molecule type" value="Genomic_DNA"/>
</dbReference>
<dbReference type="Gene3D" id="2.130.10.10">
    <property type="entry name" value="YVTN repeat-like/Quinoprotein amine dehydrogenase"/>
    <property type="match status" value="1"/>
</dbReference>
<comment type="subcellular location">
    <subcellularLocation>
        <location evidence="1">Nucleus</location>
    </subcellularLocation>
</comment>
<evidence type="ECO:0000313" key="9">
    <source>
        <dbReference type="Proteomes" id="UP001500889"/>
    </source>
</evidence>
<dbReference type="GO" id="GO:0003682">
    <property type="term" value="F:chromatin binding"/>
    <property type="evidence" value="ECO:0007669"/>
    <property type="project" value="TreeGrafter"/>
</dbReference>
<comment type="similarity">
    <text evidence="2">Belongs to the WD repeat SWD2 family.</text>
</comment>
<feature type="region of interest" description="Disordered" evidence="7">
    <location>
        <begin position="371"/>
        <end position="390"/>
    </location>
</feature>
<dbReference type="AlphaFoldDB" id="A0AAU9FGM3"/>
<evidence type="ECO:0000256" key="7">
    <source>
        <dbReference type="SAM" id="MobiDB-lite"/>
    </source>
</evidence>
<dbReference type="PANTHER" id="PTHR19861">
    <property type="entry name" value="WD40 REPEAT PROTEIN SWD2"/>
    <property type="match status" value="1"/>
</dbReference>
<keyword evidence="9" id="KW-1185">Reference proteome</keyword>
<evidence type="ECO:0000256" key="4">
    <source>
        <dbReference type="ARBA" id="ARBA00022737"/>
    </source>
</evidence>
<accession>A0AAU9FGM3</accession>
<dbReference type="InterPro" id="IPR036322">
    <property type="entry name" value="WD40_repeat_dom_sf"/>
</dbReference>
<name>A0AAU9FGM3_DROMD</name>
<keyword evidence="5" id="KW-0539">Nucleus</keyword>
<evidence type="ECO:0000256" key="3">
    <source>
        <dbReference type="ARBA" id="ARBA00022574"/>
    </source>
</evidence>
<organism evidence="8 9">
    <name type="scientific">Drosophila madeirensis</name>
    <name type="common">Fruit fly</name>
    <dbReference type="NCBI Taxonomy" id="30013"/>
    <lineage>
        <taxon>Eukaryota</taxon>
        <taxon>Metazoa</taxon>
        <taxon>Ecdysozoa</taxon>
        <taxon>Arthropoda</taxon>
        <taxon>Hexapoda</taxon>
        <taxon>Insecta</taxon>
        <taxon>Pterygota</taxon>
        <taxon>Neoptera</taxon>
        <taxon>Endopterygota</taxon>
        <taxon>Diptera</taxon>
        <taxon>Brachycera</taxon>
        <taxon>Muscomorpha</taxon>
        <taxon>Ephydroidea</taxon>
        <taxon>Drosophilidae</taxon>
        <taxon>Drosophila</taxon>
        <taxon>Sophophora</taxon>
    </lineage>
</organism>
<dbReference type="SUPFAM" id="SSF50978">
    <property type="entry name" value="WD40 repeat-like"/>
    <property type="match status" value="1"/>
</dbReference>
<dbReference type="PANTHER" id="PTHR19861:SF0">
    <property type="entry name" value="WD REPEAT-CONTAINING PROTEIN 82"/>
    <property type="match status" value="1"/>
</dbReference>
<evidence type="ECO:0000256" key="2">
    <source>
        <dbReference type="ARBA" id="ARBA00005616"/>
    </source>
</evidence>
<evidence type="ECO:0000256" key="6">
    <source>
        <dbReference type="PROSITE-ProRule" id="PRU00221"/>
    </source>
</evidence>
<dbReference type="GO" id="GO:0048188">
    <property type="term" value="C:Set1C/COMPASS complex"/>
    <property type="evidence" value="ECO:0007669"/>
    <property type="project" value="TreeGrafter"/>
</dbReference>
<dbReference type="Pfam" id="PF00400">
    <property type="entry name" value="WD40"/>
    <property type="match status" value="1"/>
</dbReference>
<evidence type="ECO:0000256" key="1">
    <source>
        <dbReference type="ARBA" id="ARBA00004123"/>
    </source>
</evidence>
<keyword evidence="3 6" id="KW-0853">WD repeat</keyword>
<evidence type="ECO:0000313" key="8">
    <source>
        <dbReference type="EMBL" id="BFF94803.1"/>
    </source>
</evidence>
<protein>
    <submittedName>
        <fullName evidence="8">WD repeat-containing protein 82</fullName>
    </submittedName>
</protein>